<sequence>VIRRSEGGAEAGLAQGAMETARAGGGAVQYSNESPDRPALLLLAFDAANLSAPAAPGFANGPEAPPFDIFTIQTRLED</sequence>
<evidence type="ECO:0000313" key="2">
    <source>
        <dbReference type="Proteomes" id="UP000239089"/>
    </source>
</evidence>
<reference evidence="1 2" key="1">
    <citation type="journal article" date="2018" name="Arch. Microbiol.">
        <title>New insights into the metabolic potential of the phototrophic purple bacterium Rhodopila globiformis DSM 161(T) from its draft genome sequence and evidence for a vanadium-dependent nitrogenase.</title>
        <authorList>
            <person name="Imhoff J.F."/>
            <person name="Rahn T."/>
            <person name="Kunzel S."/>
            <person name="Neulinger S.C."/>
        </authorList>
    </citation>
    <scope>NUCLEOTIDE SEQUENCE [LARGE SCALE GENOMIC DNA]</scope>
    <source>
        <strain evidence="1 2">DSM 16996</strain>
    </source>
</reference>
<accession>A0A2S6MXQ4</accession>
<gene>
    <name evidence="1" type="ORF">CCR94_20770</name>
</gene>
<protein>
    <submittedName>
        <fullName evidence="1">Uncharacterized protein</fullName>
    </submittedName>
</protein>
<dbReference type="Proteomes" id="UP000239089">
    <property type="component" value="Unassembled WGS sequence"/>
</dbReference>
<dbReference type="AlphaFoldDB" id="A0A2S6MXQ4"/>
<comment type="caution">
    <text evidence="1">The sequence shown here is derived from an EMBL/GenBank/DDBJ whole genome shotgun (WGS) entry which is preliminary data.</text>
</comment>
<dbReference type="EMBL" id="NHSJ01000127">
    <property type="protein sequence ID" value="PPQ27147.1"/>
    <property type="molecule type" value="Genomic_DNA"/>
</dbReference>
<evidence type="ECO:0000313" key="1">
    <source>
        <dbReference type="EMBL" id="PPQ27147.1"/>
    </source>
</evidence>
<feature type="non-terminal residue" evidence="1">
    <location>
        <position position="1"/>
    </location>
</feature>
<name>A0A2S6MXQ4_9HYPH</name>
<keyword evidence="2" id="KW-1185">Reference proteome</keyword>
<organism evidence="1 2">
    <name type="scientific">Rhodoblastus sphagnicola</name>
    <dbReference type="NCBI Taxonomy" id="333368"/>
    <lineage>
        <taxon>Bacteria</taxon>
        <taxon>Pseudomonadati</taxon>
        <taxon>Pseudomonadota</taxon>
        <taxon>Alphaproteobacteria</taxon>
        <taxon>Hyphomicrobiales</taxon>
        <taxon>Rhodoblastaceae</taxon>
        <taxon>Rhodoblastus</taxon>
    </lineage>
</organism>
<proteinExistence type="predicted"/>